<gene>
    <name evidence="2" type="ORF">BN1723_018983</name>
</gene>
<evidence type="ECO:0000256" key="1">
    <source>
        <dbReference type="SAM" id="SignalP"/>
    </source>
</evidence>
<feature type="chain" id="PRO_5002567849" evidence="1">
    <location>
        <begin position="17"/>
        <end position="78"/>
    </location>
</feature>
<evidence type="ECO:0000313" key="3">
    <source>
        <dbReference type="Proteomes" id="UP000045706"/>
    </source>
</evidence>
<accession>A0A0G4N7C0</accession>
<evidence type="ECO:0000313" key="2">
    <source>
        <dbReference type="EMBL" id="CRK42205.1"/>
    </source>
</evidence>
<name>A0A0G4N7C0_VERLO</name>
<proteinExistence type="predicted"/>
<protein>
    <submittedName>
        <fullName evidence="2">Uncharacterized protein</fullName>
    </submittedName>
</protein>
<reference evidence="3" key="1">
    <citation type="submission" date="2015-05" db="EMBL/GenBank/DDBJ databases">
        <authorList>
            <person name="Fogelqvist Johan"/>
        </authorList>
    </citation>
    <scope>NUCLEOTIDE SEQUENCE [LARGE SCALE GENOMIC DNA]</scope>
</reference>
<dbReference type="EMBL" id="CVQI01032755">
    <property type="protein sequence ID" value="CRK42205.1"/>
    <property type="molecule type" value="Genomic_DNA"/>
</dbReference>
<dbReference type="AlphaFoldDB" id="A0A0G4N7C0"/>
<feature type="non-terminal residue" evidence="2">
    <location>
        <position position="78"/>
    </location>
</feature>
<keyword evidence="1" id="KW-0732">Signal</keyword>
<organism evidence="2 3">
    <name type="scientific">Verticillium longisporum</name>
    <name type="common">Verticillium dahliae var. longisporum</name>
    <dbReference type="NCBI Taxonomy" id="100787"/>
    <lineage>
        <taxon>Eukaryota</taxon>
        <taxon>Fungi</taxon>
        <taxon>Dikarya</taxon>
        <taxon>Ascomycota</taxon>
        <taxon>Pezizomycotina</taxon>
        <taxon>Sordariomycetes</taxon>
        <taxon>Hypocreomycetidae</taxon>
        <taxon>Glomerellales</taxon>
        <taxon>Plectosphaerellaceae</taxon>
        <taxon>Verticillium</taxon>
    </lineage>
</organism>
<sequence>MKHHLCARCCLRMVLTANVRVPDVRCVMCRRECNDWILLSDRTERFMDADAEAAEEILSRFQAAAQLCMSKGYVKIFS</sequence>
<feature type="signal peptide" evidence="1">
    <location>
        <begin position="1"/>
        <end position="16"/>
    </location>
</feature>
<dbReference type="Proteomes" id="UP000045706">
    <property type="component" value="Unassembled WGS sequence"/>
</dbReference>